<sequence>MTFLKQVFEKLAPAMKRAERKSAHGFVALHGAGSDTRQHEVKDISSTGLYLLTKERWLPGEVVSLTLQMTSSLVETSERRIKLQAKVVRWGDDGVGLSFVLPDDPDALPWKSLLQTAAEQSEPNGVLDLARLAKAFAFLSRICPDAAEDVMDLIHGGLTKTRMANAAEIMLRAETLLPRDTDDTRLFARPRTVTKILEDGSWAEEDWIQHMWGGLLATSCSKEKPDDSNKSFVDLFSKLAAVHVRIFRYACLRATNIISIAGPLSPAPVICMREEIMEVAGSRELLCIERDIQHLRELGVLEATSASATHSDHYEVNITPSNLGVHLYARCKGLQDGI</sequence>
<dbReference type="Pfam" id="PF14337">
    <property type="entry name" value="Abi_alpha"/>
    <property type="match status" value="1"/>
</dbReference>
<protein>
    <submittedName>
        <fullName evidence="2">PilZ domain-containing protein</fullName>
    </submittedName>
</protein>
<reference evidence="2" key="1">
    <citation type="submission" date="2023-03" db="EMBL/GenBank/DDBJ databases">
        <title>Edaphobacter sp.</title>
        <authorList>
            <person name="Huber K.J."/>
            <person name="Papendorf J."/>
            <person name="Pilke C."/>
            <person name="Bunk B."/>
            <person name="Sproeer C."/>
            <person name="Pester M."/>
        </authorList>
    </citation>
    <scope>NUCLEOTIDE SEQUENCE</scope>
    <source>
        <strain evidence="2">DSM 110680</strain>
    </source>
</reference>
<proteinExistence type="predicted"/>
<organism evidence="2">
    <name type="scientific">Telmatobacter sp. DSM 110680</name>
    <dbReference type="NCBI Taxonomy" id="3036704"/>
    <lineage>
        <taxon>Bacteria</taxon>
        <taxon>Pseudomonadati</taxon>
        <taxon>Acidobacteriota</taxon>
        <taxon>Terriglobia</taxon>
        <taxon>Terriglobales</taxon>
        <taxon>Acidobacteriaceae</taxon>
        <taxon>Telmatobacter</taxon>
    </lineage>
</organism>
<dbReference type="InterPro" id="IPR009875">
    <property type="entry name" value="PilZ_domain"/>
</dbReference>
<name>A0AAU7DPG4_9BACT</name>
<dbReference type="GO" id="GO:0035438">
    <property type="term" value="F:cyclic-di-GMP binding"/>
    <property type="evidence" value="ECO:0007669"/>
    <property type="project" value="InterPro"/>
</dbReference>
<dbReference type="SUPFAM" id="SSF141371">
    <property type="entry name" value="PilZ domain-like"/>
    <property type="match status" value="1"/>
</dbReference>
<dbReference type="AlphaFoldDB" id="A0AAU7DPG4"/>
<accession>A0AAU7DPG4</accession>
<gene>
    <name evidence="2" type="ORF">P8935_12240</name>
</gene>
<dbReference type="RefSeq" id="WP_348265287.1">
    <property type="nucleotide sequence ID" value="NZ_CP121196.1"/>
</dbReference>
<dbReference type="InterPro" id="IPR025506">
    <property type="entry name" value="Abi_alpha"/>
</dbReference>
<dbReference type="EMBL" id="CP121196">
    <property type="protein sequence ID" value="XBH20062.1"/>
    <property type="molecule type" value="Genomic_DNA"/>
</dbReference>
<dbReference type="Gene3D" id="2.40.10.220">
    <property type="entry name" value="predicted glycosyltransferase like domains"/>
    <property type="match status" value="1"/>
</dbReference>
<evidence type="ECO:0000313" key="2">
    <source>
        <dbReference type="EMBL" id="XBH20062.1"/>
    </source>
</evidence>
<dbReference type="Pfam" id="PF07238">
    <property type="entry name" value="PilZ"/>
    <property type="match status" value="1"/>
</dbReference>
<evidence type="ECO:0000259" key="1">
    <source>
        <dbReference type="Pfam" id="PF07238"/>
    </source>
</evidence>
<feature type="domain" description="PilZ" evidence="1">
    <location>
        <begin position="19"/>
        <end position="106"/>
    </location>
</feature>